<sequence>MGTEHRIVICDDSVFRTNTSYFRWNEARSAWGRIINQSRNVMRQGSTWTLPETNPHDVTNPDYHPNAMDDEERLEKIANLSKATWSVPRALCRHLLSAGEDEGRFCKDLRERLDPPVAEAIIASRHRPQRALYYLTNCVDELPLDFRQRYEADKCLVVLIDMIGTCERLYSAPIPLFYTRHAARFLSTWLILLPFALYDPFNATWNHLGMIPCAAIMDFFFFGIEELAVQLEEPFSLLPMAQMTQGIEMSANEFAQWYEEDSDDLQKSQTYNPYMYLIYIHTMPSQLIVTNYLILYISIIMN</sequence>
<dbReference type="Pfam" id="PF25539">
    <property type="entry name" value="Bestrophin_2"/>
    <property type="match status" value="1"/>
</dbReference>
<evidence type="ECO:0000256" key="7">
    <source>
        <dbReference type="ARBA" id="ARBA00023136"/>
    </source>
</evidence>
<evidence type="ECO:0000256" key="2">
    <source>
        <dbReference type="ARBA" id="ARBA00022448"/>
    </source>
</evidence>
<name>A0A7S2RVN1_9STRA</name>
<keyword evidence="5 8" id="KW-1133">Transmembrane helix</keyword>
<dbReference type="GO" id="GO:0005254">
    <property type="term" value="F:chloride channel activity"/>
    <property type="evidence" value="ECO:0007669"/>
    <property type="project" value="InterPro"/>
</dbReference>
<dbReference type="PANTHER" id="PTHR33281:SF19">
    <property type="entry name" value="VOLTAGE-DEPENDENT ANION CHANNEL-FORMING PROTEIN YNEE"/>
    <property type="match status" value="1"/>
</dbReference>
<evidence type="ECO:0000256" key="5">
    <source>
        <dbReference type="ARBA" id="ARBA00022989"/>
    </source>
</evidence>
<evidence type="ECO:0000256" key="1">
    <source>
        <dbReference type="ARBA" id="ARBA00004651"/>
    </source>
</evidence>
<evidence type="ECO:0000313" key="9">
    <source>
        <dbReference type="EMBL" id="CAD9682054.1"/>
    </source>
</evidence>
<organism evidence="9">
    <name type="scientific">Eucampia antarctica</name>
    <dbReference type="NCBI Taxonomy" id="49252"/>
    <lineage>
        <taxon>Eukaryota</taxon>
        <taxon>Sar</taxon>
        <taxon>Stramenopiles</taxon>
        <taxon>Ochrophyta</taxon>
        <taxon>Bacillariophyta</taxon>
        <taxon>Mediophyceae</taxon>
        <taxon>Biddulphiophycidae</taxon>
        <taxon>Hemiaulales</taxon>
        <taxon>Hemiaulaceae</taxon>
        <taxon>Eucampia</taxon>
    </lineage>
</organism>
<evidence type="ECO:0000256" key="6">
    <source>
        <dbReference type="ARBA" id="ARBA00023065"/>
    </source>
</evidence>
<evidence type="ECO:0000256" key="4">
    <source>
        <dbReference type="ARBA" id="ARBA00022692"/>
    </source>
</evidence>
<gene>
    <name evidence="9" type="ORF">EANT1437_LOCUS9950</name>
</gene>
<feature type="transmembrane region" description="Helical" evidence="8">
    <location>
        <begin position="274"/>
        <end position="297"/>
    </location>
</feature>
<evidence type="ECO:0000256" key="8">
    <source>
        <dbReference type="SAM" id="Phobius"/>
    </source>
</evidence>
<accession>A0A7S2RVN1</accession>
<protein>
    <submittedName>
        <fullName evidence="9">Uncharacterized protein</fullName>
    </submittedName>
</protein>
<evidence type="ECO:0000256" key="3">
    <source>
        <dbReference type="ARBA" id="ARBA00022475"/>
    </source>
</evidence>
<dbReference type="PANTHER" id="PTHR33281">
    <property type="entry name" value="UPF0187 PROTEIN YNEE"/>
    <property type="match status" value="1"/>
</dbReference>
<proteinExistence type="predicted"/>
<dbReference type="GO" id="GO:0005886">
    <property type="term" value="C:plasma membrane"/>
    <property type="evidence" value="ECO:0007669"/>
    <property type="project" value="UniProtKB-SubCell"/>
</dbReference>
<keyword evidence="2" id="KW-0813">Transport</keyword>
<reference evidence="9" key="1">
    <citation type="submission" date="2021-01" db="EMBL/GenBank/DDBJ databases">
        <authorList>
            <person name="Corre E."/>
            <person name="Pelletier E."/>
            <person name="Niang G."/>
            <person name="Scheremetjew M."/>
            <person name="Finn R."/>
            <person name="Kale V."/>
            <person name="Holt S."/>
            <person name="Cochrane G."/>
            <person name="Meng A."/>
            <person name="Brown T."/>
            <person name="Cohen L."/>
        </authorList>
    </citation>
    <scope>NUCLEOTIDE SEQUENCE</scope>
    <source>
        <strain evidence="9">CCMP1452</strain>
    </source>
</reference>
<dbReference type="EMBL" id="HBHI01019418">
    <property type="protein sequence ID" value="CAD9682054.1"/>
    <property type="molecule type" value="Transcribed_RNA"/>
</dbReference>
<dbReference type="AlphaFoldDB" id="A0A7S2RVN1"/>
<keyword evidence="4 8" id="KW-0812">Transmembrane</keyword>
<keyword evidence="6" id="KW-0406">Ion transport</keyword>
<comment type="subcellular location">
    <subcellularLocation>
        <location evidence="1">Cell membrane</location>
        <topology evidence="1">Multi-pass membrane protein</topology>
    </subcellularLocation>
</comment>
<keyword evidence="7 8" id="KW-0472">Membrane</keyword>
<dbReference type="InterPro" id="IPR044669">
    <property type="entry name" value="YneE/VCCN1/2-like"/>
</dbReference>
<keyword evidence="3" id="KW-1003">Cell membrane</keyword>